<comment type="caution">
    <text evidence="2">The sequence shown here is derived from an EMBL/GenBank/DDBJ whole genome shotgun (WGS) entry which is preliminary data.</text>
</comment>
<dbReference type="EMBL" id="AKKL01000046">
    <property type="protein sequence ID" value="EKT55452.1"/>
    <property type="molecule type" value="Genomic_DNA"/>
</dbReference>
<evidence type="ECO:0008006" key="4">
    <source>
        <dbReference type="Google" id="ProtNLM"/>
    </source>
</evidence>
<dbReference type="PATRIC" id="fig|1141662.3.peg.3390"/>
<proteinExistence type="predicted"/>
<organism evidence="2 3">
    <name type="scientific">Providencia burhodogranariea DSM 19968</name>
    <dbReference type="NCBI Taxonomy" id="1141662"/>
    <lineage>
        <taxon>Bacteria</taxon>
        <taxon>Pseudomonadati</taxon>
        <taxon>Pseudomonadota</taxon>
        <taxon>Gammaproteobacteria</taxon>
        <taxon>Enterobacterales</taxon>
        <taxon>Morganellaceae</taxon>
        <taxon>Providencia</taxon>
    </lineage>
</organism>
<name>K8WDD3_9GAMM</name>
<dbReference type="HOGENOM" id="CLU_155233_3_1_6"/>
<evidence type="ECO:0000313" key="3">
    <source>
        <dbReference type="Proteomes" id="UP000009336"/>
    </source>
</evidence>
<dbReference type="AlphaFoldDB" id="K8WDD3"/>
<dbReference type="Proteomes" id="UP000009336">
    <property type="component" value="Unassembled WGS sequence"/>
</dbReference>
<keyword evidence="1" id="KW-0732">Signal</keyword>
<dbReference type="eggNOG" id="ENOG5030M7J">
    <property type="taxonomic scope" value="Bacteria"/>
</dbReference>
<sequence length="101" mass="11317">MKKHLSLLATMTVVLISNFSFAHTTTKAVESGTITFIGAIVEPQCEINVANRQQINIDCYRNGKNIIKTSSVTDAKKLSCDHVKVEYVLFNKKPMLNIIYL</sequence>
<feature type="signal peptide" evidence="1">
    <location>
        <begin position="1"/>
        <end position="22"/>
    </location>
</feature>
<accession>K8WDD3</accession>
<evidence type="ECO:0000256" key="1">
    <source>
        <dbReference type="SAM" id="SignalP"/>
    </source>
</evidence>
<feature type="chain" id="PRO_5003921323" description="Fimbrial protein" evidence="1">
    <location>
        <begin position="23"/>
        <end position="101"/>
    </location>
</feature>
<gene>
    <name evidence="2" type="ORF">OOA_16714</name>
</gene>
<dbReference type="RefSeq" id="WP_008913324.1">
    <property type="nucleotide sequence ID" value="NZ_KB233225.1"/>
</dbReference>
<reference evidence="2 3" key="1">
    <citation type="journal article" date="2012" name="BMC Genomics">
        <title>Comparative genomics of bacteria in the genus Providencia isolated from wild Drosophila melanogaster.</title>
        <authorList>
            <person name="Galac M.R."/>
            <person name="Lazzaro B.P."/>
        </authorList>
    </citation>
    <scope>NUCLEOTIDE SEQUENCE [LARGE SCALE GENOMIC DNA]</scope>
    <source>
        <strain evidence="2 3">DSM 19968</strain>
    </source>
</reference>
<keyword evidence="3" id="KW-1185">Reference proteome</keyword>
<evidence type="ECO:0000313" key="2">
    <source>
        <dbReference type="EMBL" id="EKT55452.1"/>
    </source>
</evidence>
<protein>
    <recommendedName>
        <fullName evidence="4">Fimbrial protein</fullName>
    </recommendedName>
</protein>
<dbReference type="OrthoDB" id="6466320at2"/>